<evidence type="ECO:0000313" key="2">
    <source>
        <dbReference type="Proteomes" id="UP001062846"/>
    </source>
</evidence>
<accession>A0ACC0NQ00</accession>
<dbReference type="EMBL" id="CM046392">
    <property type="protein sequence ID" value="KAI8555468.1"/>
    <property type="molecule type" value="Genomic_DNA"/>
</dbReference>
<comment type="caution">
    <text evidence="1">The sequence shown here is derived from an EMBL/GenBank/DDBJ whole genome shotgun (WGS) entry which is preliminary data.</text>
</comment>
<protein>
    <submittedName>
        <fullName evidence="1">Uncharacterized protein</fullName>
    </submittedName>
</protein>
<name>A0ACC0NQ00_RHOML</name>
<dbReference type="Proteomes" id="UP001062846">
    <property type="component" value="Chromosome 5"/>
</dbReference>
<keyword evidence="2" id="KW-1185">Reference proteome</keyword>
<evidence type="ECO:0000313" key="1">
    <source>
        <dbReference type="EMBL" id="KAI8555468.1"/>
    </source>
</evidence>
<sequence length="72" mass="8022">MEAPRNPPLNLLVARLTPLERNNTGGIELLLLDEPDPPFGQDVALAFVPVRVTEPSWLPVDPRSSRGFPYRC</sequence>
<proteinExistence type="predicted"/>
<reference evidence="1" key="1">
    <citation type="submission" date="2022-02" db="EMBL/GenBank/DDBJ databases">
        <title>Plant Genome Project.</title>
        <authorList>
            <person name="Zhang R.-G."/>
        </authorList>
    </citation>
    <scope>NUCLEOTIDE SEQUENCE</scope>
    <source>
        <strain evidence="1">AT1</strain>
    </source>
</reference>
<gene>
    <name evidence="1" type="ORF">RHMOL_Rhmol05G0174900</name>
</gene>
<organism evidence="1 2">
    <name type="scientific">Rhododendron molle</name>
    <name type="common">Chinese azalea</name>
    <name type="synonym">Azalea mollis</name>
    <dbReference type="NCBI Taxonomy" id="49168"/>
    <lineage>
        <taxon>Eukaryota</taxon>
        <taxon>Viridiplantae</taxon>
        <taxon>Streptophyta</taxon>
        <taxon>Embryophyta</taxon>
        <taxon>Tracheophyta</taxon>
        <taxon>Spermatophyta</taxon>
        <taxon>Magnoliopsida</taxon>
        <taxon>eudicotyledons</taxon>
        <taxon>Gunneridae</taxon>
        <taxon>Pentapetalae</taxon>
        <taxon>asterids</taxon>
        <taxon>Ericales</taxon>
        <taxon>Ericaceae</taxon>
        <taxon>Ericoideae</taxon>
        <taxon>Rhodoreae</taxon>
        <taxon>Rhododendron</taxon>
    </lineage>
</organism>